<dbReference type="NCBIfam" id="TIGR00563">
    <property type="entry name" value="rsmB"/>
    <property type="match status" value="1"/>
</dbReference>
<feature type="binding site" evidence="14">
    <location>
        <begin position="264"/>
        <end position="270"/>
    </location>
    <ligand>
        <name>S-adenosyl-L-methionine</name>
        <dbReference type="ChEBI" id="CHEBI:59789"/>
    </ligand>
</feature>
<dbReference type="OrthoDB" id="9810297at2"/>
<evidence type="ECO:0000256" key="1">
    <source>
        <dbReference type="ARBA" id="ARBA00002724"/>
    </source>
</evidence>
<dbReference type="SUPFAM" id="SSF53335">
    <property type="entry name" value="S-adenosyl-L-methionine-dependent methyltransferases"/>
    <property type="match status" value="1"/>
</dbReference>
<dbReference type="InterPro" id="IPR018314">
    <property type="entry name" value="RsmB/NOL1/NOP2-like_CS"/>
</dbReference>
<organism evidence="16 17">
    <name type="scientific">Psychrobacillus glaciei</name>
    <dbReference type="NCBI Taxonomy" id="2283160"/>
    <lineage>
        <taxon>Bacteria</taxon>
        <taxon>Bacillati</taxon>
        <taxon>Bacillota</taxon>
        <taxon>Bacilli</taxon>
        <taxon>Bacillales</taxon>
        <taxon>Bacillaceae</taxon>
        <taxon>Psychrobacillus</taxon>
    </lineage>
</organism>
<evidence type="ECO:0000256" key="4">
    <source>
        <dbReference type="ARBA" id="ARBA00012140"/>
    </source>
</evidence>
<evidence type="ECO:0000256" key="3">
    <source>
        <dbReference type="ARBA" id="ARBA00007494"/>
    </source>
</evidence>
<dbReference type="Gene3D" id="3.40.50.150">
    <property type="entry name" value="Vaccinia Virus protein VP39"/>
    <property type="match status" value="1"/>
</dbReference>
<dbReference type="Proteomes" id="UP000325517">
    <property type="component" value="Chromosome"/>
</dbReference>
<feature type="domain" description="SAM-dependent MTase RsmB/NOP-type" evidence="15">
    <location>
        <begin position="175"/>
        <end position="449"/>
    </location>
</feature>
<dbReference type="InterPro" id="IPR006027">
    <property type="entry name" value="NusB_RsmB_TIM44"/>
</dbReference>
<keyword evidence="9 14" id="KW-0949">S-adenosyl-L-methionine</keyword>
<dbReference type="GO" id="GO:0003723">
    <property type="term" value="F:RNA binding"/>
    <property type="evidence" value="ECO:0007669"/>
    <property type="project" value="UniProtKB-UniRule"/>
</dbReference>
<dbReference type="PROSITE" id="PS51686">
    <property type="entry name" value="SAM_MT_RSMB_NOP"/>
    <property type="match status" value="1"/>
</dbReference>
<dbReference type="PANTHER" id="PTHR22807:SF53">
    <property type="entry name" value="RIBOSOMAL RNA SMALL SUBUNIT METHYLTRANSFERASE B-RELATED"/>
    <property type="match status" value="1"/>
</dbReference>
<dbReference type="InterPro" id="IPR029063">
    <property type="entry name" value="SAM-dependent_MTases_sf"/>
</dbReference>
<feature type="binding site" evidence="14">
    <location>
        <position position="334"/>
    </location>
    <ligand>
        <name>S-adenosyl-L-methionine</name>
        <dbReference type="ChEBI" id="CHEBI:59789"/>
    </ligand>
</feature>
<keyword evidence="6" id="KW-0698">rRNA processing</keyword>
<keyword evidence="5" id="KW-0963">Cytoplasm</keyword>
<comment type="catalytic activity">
    <reaction evidence="13">
        <text>cytidine(967) in 16S rRNA + S-adenosyl-L-methionine = 5-methylcytidine(967) in 16S rRNA + S-adenosyl-L-homocysteine + H(+)</text>
        <dbReference type="Rhea" id="RHEA:42748"/>
        <dbReference type="Rhea" id="RHEA-COMP:10219"/>
        <dbReference type="Rhea" id="RHEA-COMP:10220"/>
        <dbReference type="ChEBI" id="CHEBI:15378"/>
        <dbReference type="ChEBI" id="CHEBI:57856"/>
        <dbReference type="ChEBI" id="CHEBI:59789"/>
        <dbReference type="ChEBI" id="CHEBI:74483"/>
        <dbReference type="ChEBI" id="CHEBI:82748"/>
        <dbReference type="EC" id="2.1.1.176"/>
    </reaction>
</comment>
<dbReference type="PANTHER" id="PTHR22807">
    <property type="entry name" value="NOP2 YEAST -RELATED NOL1/NOP2/FMU SUN DOMAIN-CONTAINING"/>
    <property type="match status" value="1"/>
</dbReference>
<keyword evidence="17" id="KW-1185">Reference proteome</keyword>
<dbReference type="KEGG" id="psyo:PB01_06415"/>
<dbReference type="PROSITE" id="PS01153">
    <property type="entry name" value="NOL1_NOP2_SUN"/>
    <property type="match status" value="1"/>
</dbReference>
<keyword evidence="10 14" id="KW-0694">RNA-binding</keyword>
<proteinExistence type="inferred from homology"/>
<dbReference type="FunFam" id="3.30.70.1170:FF:000003">
    <property type="entry name" value="16S rRNA (Cytosine(967)-C(5))-methyltransferase RsmB"/>
    <property type="match status" value="1"/>
</dbReference>
<evidence type="ECO:0000256" key="11">
    <source>
        <dbReference type="ARBA" id="ARBA00030399"/>
    </source>
</evidence>
<dbReference type="GO" id="GO:0008649">
    <property type="term" value="F:rRNA methyltransferase activity"/>
    <property type="evidence" value="ECO:0007669"/>
    <property type="project" value="InterPro"/>
</dbReference>
<evidence type="ECO:0000256" key="13">
    <source>
        <dbReference type="ARBA" id="ARBA00047283"/>
    </source>
</evidence>
<dbReference type="Gene3D" id="1.10.940.10">
    <property type="entry name" value="NusB-like"/>
    <property type="match status" value="1"/>
</dbReference>
<name>A0A5J6SQQ3_9BACI</name>
<dbReference type="InterPro" id="IPR004573">
    <property type="entry name" value="rRNA_ssu_MeTfrase_B"/>
</dbReference>
<evidence type="ECO:0000256" key="5">
    <source>
        <dbReference type="ARBA" id="ARBA00022490"/>
    </source>
</evidence>
<evidence type="ECO:0000256" key="7">
    <source>
        <dbReference type="ARBA" id="ARBA00022603"/>
    </source>
</evidence>
<evidence type="ECO:0000313" key="16">
    <source>
        <dbReference type="EMBL" id="QFF98487.1"/>
    </source>
</evidence>
<keyword evidence="8 14" id="KW-0808">Transferase</keyword>
<dbReference type="InterPro" id="IPR011023">
    <property type="entry name" value="Nop2p"/>
</dbReference>
<evidence type="ECO:0000256" key="9">
    <source>
        <dbReference type="ARBA" id="ARBA00022691"/>
    </source>
</evidence>
<evidence type="ECO:0000256" key="12">
    <source>
        <dbReference type="ARBA" id="ARBA00031088"/>
    </source>
</evidence>
<accession>A0A5J6SQQ3</accession>
<dbReference type="Gene3D" id="3.30.70.1170">
    <property type="entry name" value="Sun protein, domain 3"/>
    <property type="match status" value="1"/>
</dbReference>
<dbReference type="InterPro" id="IPR001678">
    <property type="entry name" value="MeTrfase_RsmB-F_NOP2_dom"/>
</dbReference>
<dbReference type="InterPro" id="IPR023267">
    <property type="entry name" value="RCMT"/>
</dbReference>
<comment type="function">
    <text evidence="1">Specifically methylates the cytosine at position 967 (m5C967) of 16S rRNA.</text>
</comment>
<dbReference type="FunFam" id="3.40.50.150:FF:000022">
    <property type="entry name" value="Ribosomal RNA small subunit methyltransferase B"/>
    <property type="match status" value="1"/>
</dbReference>
<dbReference type="Pfam" id="PF22458">
    <property type="entry name" value="RsmF-B_ferredox"/>
    <property type="match status" value="1"/>
</dbReference>
<dbReference type="SUPFAM" id="SSF48013">
    <property type="entry name" value="NusB-like"/>
    <property type="match status" value="1"/>
</dbReference>
<dbReference type="AlphaFoldDB" id="A0A5J6SQQ3"/>
<keyword evidence="7 14" id="KW-0489">Methyltransferase</keyword>
<evidence type="ECO:0000256" key="8">
    <source>
        <dbReference type="ARBA" id="ARBA00022679"/>
    </source>
</evidence>
<evidence type="ECO:0000259" key="15">
    <source>
        <dbReference type="PROSITE" id="PS51686"/>
    </source>
</evidence>
<evidence type="ECO:0000256" key="2">
    <source>
        <dbReference type="ARBA" id="ARBA00004496"/>
    </source>
</evidence>
<dbReference type="InterPro" id="IPR054728">
    <property type="entry name" value="RsmB-like_ferredoxin"/>
</dbReference>
<evidence type="ECO:0000313" key="17">
    <source>
        <dbReference type="Proteomes" id="UP000325517"/>
    </source>
</evidence>
<comment type="subcellular location">
    <subcellularLocation>
        <location evidence="2">Cytoplasm</location>
    </subcellularLocation>
</comment>
<gene>
    <name evidence="16" type="ORF">PB01_06415</name>
</gene>
<evidence type="ECO:0000256" key="10">
    <source>
        <dbReference type="ARBA" id="ARBA00022884"/>
    </source>
</evidence>
<protein>
    <recommendedName>
        <fullName evidence="4">16S rRNA (cytosine(967)-C(5))-methyltransferase</fullName>
        <ecNumber evidence="4">2.1.1.176</ecNumber>
    </recommendedName>
    <alternativeName>
        <fullName evidence="11">16S rRNA m5C967 methyltransferase</fullName>
    </alternativeName>
    <alternativeName>
        <fullName evidence="12">rRNA (cytosine-C(5)-)-methyltransferase RsmB</fullName>
    </alternativeName>
</protein>
<feature type="active site" description="Nucleophile" evidence="14">
    <location>
        <position position="387"/>
    </location>
</feature>
<dbReference type="Pfam" id="PF01029">
    <property type="entry name" value="NusB"/>
    <property type="match status" value="1"/>
</dbReference>
<comment type="similarity">
    <text evidence="3 14">Belongs to the class I-like SAM-binding methyltransferase superfamily. RsmB/NOP family.</text>
</comment>
<sequence length="460" mass="52392">MTKKTEKIWTGNVRDAALTILMAVEKQQAYSNLLLHQTIEKYTIEDKDRALLTELTYGTIQYKMTLDYYLQPFIKGKLDDWVLQLLRLSLYQIHYLSRIPDHAAVNEAVNIAKRRGHKGISSTVNGILRSILREGVRSTEEIKDELERLSIETSHPLWMVKRFVSEYGFDKTAKMLKENNEPPVTTLRVNLFKRTVEQVLHLLTQEGYVVAQSEVIPECIYLFNGQAARTTAFQKGFVTIQDESSMIPAYALQVEPGMTVLDMCSAPGGKTTHIAEKMKNSGKLIAMDIHQHKLKLVKENAERLGFSFIETVEMDGRKATEVYPEQSFDRILVDAPCSGLGVMKRKPDIKYTKNEKDFASLKPIQLNLLDEAYKLLKQDGLLVYSTCTVDRDENEGTAKLFLEAHPDMQLQPFPDVIKSIKEQEQEGMLQLFPQDLRSDGFFVSVFRKAAGDMGQLAVRD</sequence>
<dbReference type="GO" id="GO:0005737">
    <property type="term" value="C:cytoplasm"/>
    <property type="evidence" value="ECO:0007669"/>
    <property type="project" value="UniProtKB-SubCell"/>
</dbReference>
<dbReference type="GO" id="GO:0006355">
    <property type="term" value="P:regulation of DNA-templated transcription"/>
    <property type="evidence" value="ECO:0007669"/>
    <property type="project" value="InterPro"/>
</dbReference>
<dbReference type="EC" id="2.1.1.176" evidence="4"/>
<dbReference type="EMBL" id="CP031223">
    <property type="protein sequence ID" value="QFF98487.1"/>
    <property type="molecule type" value="Genomic_DNA"/>
</dbReference>
<dbReference type="CDD" id="cd02440">
    <property type="entry name" value="AdoMet_MTases"/>
    <property type="match status" value="1"/>
</dbReference>
<dbReference type="NCBIfam" id="TIGR00446">
    <property type="entry name" value="nop2p"/>
    <property type="match status" value="1"/>
</dbReference>
<dbReference type="RefSeq" id="WP_151699427.1">
    <property type="nucleotide sequence ID" value="NZ_CP031223.1"/>
</dbReference>
<dbReference type="FunFam" id="1.10.940.10:FF:000006">
    <property type="entry name" value="16S rRNA (Cytosine(967)-C(5))-methyltransferase RsmB"/>
    <property type="match status" value="1"/>
</dbReference>
<evidence type="ECO:0000256" key="14">
    <source>
        <dbReference type="PROSITE-ProRule" id="PRU01023"/>
    </source>
</evidence>
<reference evidence="16 17" key="1">
    <citation type="submission" date="2018-07" db="EMBL/GenBank/DDBJ databases">
        <title>Complete genome sequence of Psychrobacillus sp. PB01, isolated from iceberg, and comparative genome analysis of Psychrobacillus strains.</title>
        <authorList>
            <person name="Lee P.C."/>
        </authorList>
    </citation>
    <scope>NUCLEOTIDE SEQUENCE [LARGE SCALE GENOMIC DNA]</scope>
    <source>
        <strain evidence="16 17">PB01</strain>
    </source>
</reference>
<dbReference type="InterPro" id="IPR035926">
    <property type="entry name" value="NusB-like_sf"/>
</dbReference>
<feature type="binding site" evidence="14">
    <location>
        <position position="315"/>
    </location>
    <ligand>
        <name>S-adenosyl-L-methionine</name>
        <dbReference type="ChEBI" id="CHEBI:59789"/>
    </ligand>
</feature>
<dbReference type="PRINTS" id="PR02008">
    <property type="entry name" value="RCMTFAMILY"/>
</dbReference>
<feature type="binding site" evidence="14">
    <location>
        <position position="288"/>
    </location>
    <ligand>
        <name>S-adenosyl-L-methionine</name>
        <dbReference type="ChEBI" id="CHEBI:59789"/>
    </ligand>
</feature>
<dbReference type="Pfam" id="PF01189">
    <property type="entry name" value="Methyltr_RsmB-F"/>
    <property type="match status" value="1"/>
</dbReference>
<dbReference type="InterPro" id="IPR049560">
    <property type="entry name" value="MeTrfase_RsmB-F_NOP2_cat"/>
</dbReference>
<dbReference type="NCBIfam" id="NF011494">
    <property type="entry name" value="PRK14902.1"/>
    <property type="match status" value="1"/>
</dbReference>
<evidence type="ECO:0000256" key="6">
    <source>
        <dbReference type="ARBA" id="ARBA00022552"/>
    </source>
</evidence>